<dbReference type="Proteomes" id="UP000293195">
    <property type="component" value="Unassembled WGS sequence"/>
</dbReference>
<sequence length="50" mass="5630">MSLSLALSLYLDLNVLSDCRLDEVMTLDQMPNCSKLCKYVMYGSLKPSIL</sequence>
<name>A0ABY0G4C6_9PLEO</name>
<keyword evidence="2" id="KW-1185">Reference proteome</keyword>
<comment type="caution">
    <text evidence="1">The sequence shown here is derived from an EMBL/GenBank/DDBJ whole genome shotgun (WGS) entry which is preliminary data.</text>
</comment>
<accession>A0ABY0G4C6</accession>
<dbReference type="EMBL" id="PDXF01000033">
    <property type="protein sequence ID" value="RYN96933.1"/>
    <property type="molecule type" value="Genomic_DNA"/>
</dbReference>
<evidence type="ECO:0000313" key="2">
    <source>
        <dbReference type="Proteomes" id="UP000293195"/>
    </source>
</evidence>
<gene>
    <name evidence="1" type="ORF">AA0119_g7933</name>
</gene>
<reference evidence="2" key="1">
    <citation type="journal article" date="2019" name="bioRxiv">
        <title>Genomics, evolutionary history and diagnostics of the Alternaria alternata species group including apple and Asian pear pathotypes.</title>
        <authorList>
            <person name="Armitage A.D."/>
            <person name="Cockerton H.M."/>
            <person name="Sreenivasaprasad S."/>
            <person name="Woodhall J.W."/>
            <person name="Lane C.R."/>
            <person name="Harrison R.J."/>
            <person name="Clarkson J.P."/>
        </authorList>
    </citation>
    <scope>NUCLEOTIDE SEQUENCE [LARGE SCALE GENOMIC DNA]</scope>
    <source>
        <strain evidence="2">FERA 635</strain>
    </source>
</reference>
<evidence type="ECO:0000313" key="1">
    <source>
        <dbReference type="EMBL" id="RYN96933.1"/>
    </source>
</evidence>
<protein>
    <submittedName>
        <fullName evidence="1">Uncharacterized protein</fullName>
    </submittedName>
</protein>
<proteinExistence type="predicted"/>
<organism evidence="1 2">
    <name type="scientific">Alternaria tenuissima</name>
    <dbReference type="NCBI Taxonomy" id="119927"/>
    <lineage>
        <taxon>Eukaryota</taxon>
        <taxon>Fungi</taxon>
        <taxon>Dikarya</taxon>
        <taxon>Ascomycota</taxon>
        <taxon>Pezizomycotina</taxon>
        <taxon>Dothideomycetes</taxon>
        <taxon>Pleosporomycetidae</taxon>
        <taxon>Pleosporales</taxon>
        <taxon>Pleosporineae</taxon>
        <taxon>Pleosporaceae</taxon>
        <taxon>Alternaria</taxon>
        <taxon>Alternaria sect. Alternaria</taxon>
        <taxon>Alternaria alternata complex</taxon>
    </lineage>
</organism>